<dbReference type="OMA" id="EGFHYLM"/>
<feature type="signal peptide" evidence="1">
    <location>
        <begin position="1"/>
        <end position="22"/>
    </location>
</feature>
<organism evidence="2 3">
    <name type="scientific">Sordaria macrospora</name>
    <dbReference type="NCBI Taxonomy" id="5147"/>
    <lineage>
        <taxon>Eukaryota</taxon>
        <taxon>Fungi</taxon>
        <taxon>Dikarya</taxon>
        <taxon>Ascomycota</taxon>
        <taxon>Pezizomycotina</taxon>
        <taxon>Sordariomycetes</taxon>
        <taxon>Sordariomycetidae</taxon>
        <taxon>Sordariales</taxon>
        <taxon>Sordariaceae</taxon>
        <taxon>Sordaria</taxon>
    </lineage>
</organism>
<feature type="chain" id="PRO_5035748343" description="Ecp2 effector protein domain-containing protein" evidence="1">
    <location>
        <begin position="23"/>
        <end position="175"/>
    </location>
</feature>
<keyword evidence="1" id="KW-0732">Signal</keyword>
<evidence type="ECO:0000256" key="1">
    <source>
        <dbReference type="SAM" id="SignalP"/>
    </source>
</evidence>
<dbReference type="EMBL" id="NMPR01000145">
    <property type="protein sequence ID" value="KAA8629205.1"/>
    <property type="molecule type" value="Genomic_DNA"/>
</dbReference>
<dbReference type="AlphaFoldDB" id="A0A8S8ZLC9"/>
<name>A0A8S8ZLC9_SORMA</name>
<protein>
    <recommendedName>
        <fullName evidence="4">Ecp2 effector protein domain-containing protein</fullName>
    </recommendedName>
</protein>
<accession>A0A8S8ZLC9</accession>
<evidence type="ECO:0008006" key="4">
    <source>
        <dbReference type="Google" id="ProtNLM"/>
    </source>
</evidence>
<gene>
    <name evidence="2" type="ORF">SMACR_03732</name>
</gene>
<proteinExistence type="predicted"/>
<comment type="caution">
    <text evidence="2">The sequence shown here is derived from an EMBL/GenBank/DDBJ whole genome shotgun (WGS) entry which is preliminary data.</text>
</comment>
<dbReference type="PANTHER" id="PTHR35605:SF1">
    <property type="entry name" value="ECP2 EFFECTOR PROTEIN DOMAIN-CONTAINING PROTEIN-RELATED"/>
    <property type="match status" value="1"/>
</dbReference>
<evidence type="ECO:0000313" key="2">
    <source>
        <dbReference type="EMBL" id="KAA8629205.1"/>
    </source>
</evidence>
<sequence length="175" mass="19248">MSSPRAILSLASLTLLPFSAVARSVGPFMLPRQANTTISDGLIHPEKLSFSVDWLQSAEGDYGHVDGLLDGFHYLMTRDGKPGNDPNSCGRISCSADTTIQWCIKDANNRKELDSYQVTARAVMEIFKQKSCWQSFDGDNYMDAWIKGEAHVEGSRRWPGLECQGDPRGVFSAGA</sequence>
<reference evidence="2 3" key="1">
    <citation type="submission" date="2017-07" db="EMBL/GenBank/DDBJ databases">
        <title>Genome sequence of the Sordaria macrospora wild type strain R19027.</title>
        <authorList>
            <person name="Nowrousian M."/>
            <person name="Teichert I."/>
            <person name="Kueck U."/>
        </authorList>
    </citation>
    <scope>NUCLEOTIDE SEQUENCE [LARGE SCALE GENOMIC DNA]</scope>
    <source>
        <strain evidence="2 3">R19027</strain>
        <tissue evidence="2">Mycelium</tissue>
    </source>
</reference>
<dbReference type="PANTHER" id="PTHR35605">
    <property type="entry name" value="ECP2 EFFECTOR PROTEIN DOMAIN-CONTAINING PROTEIN-RELATED"/>
    <property type="match status" value="1"/>
</dbReference>
<evidence type="ECO:0000313" key="3">
    <source>
        <dbReference type="Proteomes" id="UP000433876"/>
    </source>
</evidence>
<dbReference type="VEuPathDB" id="FungiDB:SMAC_03732"/>
<dbReference type="Proteomes" id="UP000433876">
    <property type="component" value="Unassembled WGS sequence"/>
</dbReference>